<dbReference type="InterPro" id="IPR003965">
    <property type="entry name" value="Fatty_acid_synthase"/>
</dbReference>
<keyword evidence="1" id="KW-0808">Transferase</keyword>
<feature type="domain" description="MaoC-like" evidence="4">
    <location>
        <begin position="29"/>
        <end position="124"/>
    </location>
</feature>
<dbReference type="Gene3D" id="3.10.129.10">
    <property type="entry name" value="Hotdog Thioesterase"/>
    <property type="match status" value="1"/>
</dbReference>
<dbReference type="Gene3D" id="3.40.718.10">
    <property type="entry name" value="Isopropylmalate Dehydrogenase"/>
    <property type="match status" value="1"/>
</dbReference>
<evidence type="ECO:0000259" key="4">
    <source>
        <dbReference type="Pfam" id="PF01575"/>
    </source>
</evidence>
<dbReference type="InterPro" id="IPR029069">
    <property type="entry name" value="HotDog_dom_sf"/>
</dbReference>
<evidence type="ECO:0000313" key="5">
    <source>
        <dbReference type="EMBL" id="BDI04271.1"/>
    </source>
</evidence>
<keyword evidence="2" id="KW-0012">Acyltransferase</keyword>
<feature type="domain" description="Phosphate acetyl/butaryl transferase" evidence="3">
    <location>
        <begin position="259"/>
        <end position="473"/>
    </location>
</feature>
<dbReference type="NCBIfam" id="NF008852">
    <property type="entry name" value="PRK11890.1"/>
    <property type="match status" value="1"/>
</dbReference>
<evidence type="ECO:0000256" key="1">
    <source>
        <dbReference type="ARBA" id="ARBA00022679"/>
    </source>
</evidence>
<evidence type="ECO:0000313" key="6">
    <source>
        <dbReference type="Proteomes" id="UP001057498"/>
    </source>
</evidence>
<dbReference type="RefSeq" id="WP_251972407.1">
    <property type="nucleotide sequence ID" value="NZ_AP025730.1"/>
</dbReference>
<organism evidence="5 6">
    <name type="scientific">Sphaerotilus microaerophilus</name>
    <dbReference type="NCBI Taxonomy" id="2914710"/>
    <lineage>
        <taxon>Bacteria</taxon>
        <taxon>Pseudomonadati</taxon>
        <taxon>Pseudomonadota</taxon>
        <taxon>Betaproteobacteria</taxon>
        <taxon>Burkholderiales</taxon>
        <taxon>Sphaerotilaceae</taxon>
        <taxon>Sphaerotilus</taxon>
    </lineage>
</organism>
<proteinExistence type="predicted"/>
<protein>
    <submittedName>
        <fullName evidence="5">Bifunctional enoyl-CoA hydratase/phosphate acetyltransferase</fullName>
    </submittedName>
</protein>
<dbReference type="InterPro" id="IPR002539">
    <property type="entry name" value="MaoC-like_dom"/>
</dbReference>
<dbReference type="Pfam" id="PF01515">
    <property type="entry name" value="PTA_PTB"/>
    <property type="match status" value="1"/>
</dbReference>
<dbReference type="EMBL" id="AP025730">
    <property type="protein sequence ID" value="BDI04271.1"/>
    <property type="molecule type" value="Genomic_DNA"/>
</dbReference>
<keyword evidence="6" id="KW-1185">Reference proteome</keyword>
<gene>
    <name evidence="5" type="ORF">CATMQ487_12410</name>
</gene>
<dbReference type="InterPro" id="IPR050500">
    <property type="entry name" value="Phos_Acetyltrans/Butyryltrans"/>
</dbReference>
<accession>A0ABM7YIQ4</accession>
<evidence type="ECO:0000256" key="2">
    <source>
        <dbReference type="ARBA" id="ARBA00023315"/>
    </source>
</evidence>
<evidence type="ECO:0000259" key="3">
    <source>
        <dbReference type="Pfam" id="PF01515"/>
    </source>
</evidence>
<sequence length="484" mass="50925">MNAPDLHGLADEHFITNRTFDEMPVGARASLTRTLTQDDIMSFALVSGDVNPAHIDAEYANASRFHGPIAHGMWAGALISSLLGTRFPGPGTIYEGQVLHFHLPVRAGDTLEVEAVVTARDPERKQLTLDCRVVNQKGATVVSGEALVRAPTQRVRRPLTTLPTLHLFDPDARLATWVDGWAADIAAASPEGVARPVACAVVHPCDATSLAGAMAAADRGLIVPILIGPETRIRAVAAELGIDLTGVHIESVEHSHAAAQRAVALAAEGTAEMLIKGSLHTDELMHAVIAEPKMRTKRRISHVFRFDIPAYPKPVLITDAAINIVPTLEEKADIISNAIDLARALGVATPKVAILSAVETVTPKIASTLDAAALCKMADRGQIVGGVLDGPLAFDNAISAEAARIKGIKSTVAGDADILMVPDLEAGNMLAKQLEYLAGAASCGIVLGARVPIALTSRADGEASRLASAALAARLALAWRQRRP</sequence>
<dbReference type="NCBIfam" id="NF006045">
    <property type="entry name" value="PRK08190.1"/>
    <property type="match status" value="1"/>
</dbReference>
<dbReference type="PANTHER" id="PTHR43356:SF2">
    <property type="entry name" value="PHOSPHATE ACETYLTRANSFERASE"/>
    <property type="match status" value="1"/>
</dbReference>
<dbReference type="Pfam" id="PF01575">
    <property type="entry name" value="MaoC_dehydratas"/>
    <property type="match status" value="1"/>
</dbReference>
<dbReference type="InterPro" id="IPR002505">
    <property type="entry name" value="PTA_PTB"/>
</dbReference>
<dbReference type="SUPFAM" id="SSF54637">
    <property type="entry name" value="Thioesterase/thiol ester dehydrase-isomerase"/>
    <property type="match status" value="1"/>
</dbReference>
<dbReference type="SUPFAM" id="SSF53659">
    <property type="entry name" value="Isocitrate/Isopropylmalate dehydrogenase-like"/>
    <property type="match status" value="1"/>
</dbReference>
<dbReference type="PRINTS" id="PR01483">
    <property type="entry name" value="FASYNTHASE"/>
</dbReference>
<dbReference type="PANTHER" id="PTHR43356">
    <property type="entry name" value="PHOSPHATE ACETYLTRANSFERASE"/>
    <property type="match status" value="1"/>
</dbReference>
<name>A0ABM7YIQ4_9BURK</name>
<dbReference type="CDD" id="cd03449">
    <property type="entry name" value="R_hydratase"/>
    <property type="match status" value="1"/>
</dbReference>
<reference evidence="5" key="1">
    <citation type="submission" date="2022-04" db="EMBL/GenBank/DDBJ databases">
        <title>Whole genome sequence of Sphaerotilus sp. FB-5.</title>
        <authorList>
            <person name="Takeda M."/>
            <person name="Narihara S."/>
            <person name="Akimoto M."/>
            <person name="Akimoto R."/>
            <person name="Nishiyashiki S."/>
            <person name="Murakami T."/>
        </authorList>
    </citation>
    <scope>NUCLEOTIDE SEQUENCE</scope>
    <source>
        <strain evidence="5">FB-5</strain>
    </source>
</reference>
<dbReference type="Proteomes" id="UP001057498">
    <property type="component" value="Chromosome"/>
</dbReference>